<dbReference type="RefSeq" id="WP_090839372.1">
    <property type="nucleotide sequence ID" value="NZ_FNIL01000001.1"/>
</dbReference>
<evidence type="ECO:0000259" key="3">
    <source>
        <dbReference type="PROSITE" id="PS51186"/>
    </source>
</evidence>
<reference evidence="5" key="1">
    <citation type="submission" date="2016-10" db="EMBL/GenBank/DDBJ databases">
        <authorList>
            <person name="Varghese N."/>
            <person name="Submissions S."/>
        </authorList>
    </citation>
    <scope>NUCLEOTIDE SEQUENCE [LARGE SCALE GENOMIC DNA]</scope>
    <source>
        <strain evidence="5">CGMCC 1.10369</strain>
    </source>
</reference>
<keyword evidence="5" id="KW-1185">Reference proteome</keyword>
<dbReference type="GO" id="GO:0016747">
    <property type="term" value="F:acyltransferase activity, transferring groups other than amino-acyl groups"/>
    <property type="evidence" value="ECO:0007669"/>
    <property type="project" value="InterPro"/>
</dbReference>
<protein>
    <submittedName>
        <fullName evidence="4">Acetyltransferase (GNAT) family protein</fullName>
    </submittedName>
</protein>
<dbReference type="InterPro" id="IPR016181">
    <property type="entry name" value="Acyl_CoA_acyltransferase"/>
</dbReference>
<keyword evidence="1 4" id="KW-0808">Transferase</keyword>
<dbReference type="Pfam" id="PF00583">
    <property type="entry name" value="Acetyltransf_1"/>
    <property type="match status" value="1"/>
</dbReference>
<evidence type="ECO:0000256" key="2">
    <source>
        <dbReference type="ARBA" id="ARBA00023315"/>
    </source>
</evidence>
<dbReference type="CDD" id="cd04301">
    <property type="entry name" value="NAT_SF"/>
    <property type="match status" value="1"/>
</dbReference>
<dbReference type="STRING" id="745820.SAMN04488053_10125"/>
<dbReference type="Gene3D" id="3.40.630.30">
    <property type="match status" value="1"/>
</dbReference>
<dbReference type="InterPro" id="IPR000182">
    <property type="entry name" value="GNAT_dom"/>
</dbReference>
<dbReference type="InterPro" id="IPR050832">
    <property type="entry name" value="Bact_Acetyltransf"/>
</dbReference>
<dbReference type="Proteomes" id="UP000198778">
    <property type="component" value="Unassembled WGS sequence"/>
</dbReference>
<dbReference type="PANTHER" id="PTHR43877:SF2">
    <property type="entry name" value="AMINOALKYLPHOSPHONATE N-ACETYLTRANSFERASE-RELATED"/>
    <property type="match status" value="1"/>
</dbReference>
<organism evidence="4 5">
    <name type="scientific">Alkalicoccus daliensis</name>
    <dbReference type="NCBI Taxonomy" id="745820"/>
    <lineage>
        <taxon>Bacteria</taxon>
        <taxon>Bacillati</taxon>
        <taxon>Bacillota</taxon>
        <taxon>Bacilli</taxon>
        <taxon>Bacillales</taxon>
        <taxon>Bacillaceae</taxon>
        <taxon>Alkalicoccus</taxon>
    </lineage>
</organism>
<evidence type="ECO:0000313" key="5">
    <source>
        <dbReference type="Proteomes" id="UP000198778"/>
    </source>
</evidence>
<keyword evidence="2" id="KW-0012">Acyltransferase</keyword>
<gene>
    <name evidence="4" type="ORF">SAMN04488053_10125</name>
</gene>
<sequence length="150" mass="17035">MKIYKVEKPGTKEEIANIAGLMMEQMEQLSNVPTPEKLEETIALALQEECASEFFVAERNNEVIGCAFLNKGVALDKGGYYIWLNDLYVKKAERKQGIAKKLLLHVLQWAENEGLKGIELETGMNNEATKRLYNALGFYDIISKRYGRTL</sequence>
<dbReference type="EMBL" id="FNIL01000001">
    <property type="protein sequence ID" value="SDN18442.1"/>
    <property type="molecule type" value="Genomic_DNA"/>
</dbReference>
<feature type="domain" description="N-acetyltransferase" evidence="3">
    <location>
        <begin position="13"/>
        <end position="150"/>
    </location>
</feature>
<dbReference type="AlphaFoldDB" id="A0A1G9ZAE8"/>
<dbReference type="SUPFAM" id="SSF55729">
    <property type="entry name" value="Acyl-CoA N-acyltransferases (Nat)"/>
    <property type="match status" value="1"/>
</dbReference>
<evidence type="ECO:0000256" key="1">
    <source>
        <dbReference type="ARBA" id="ARBA00022679"/>
    </source>
</evidence>
<name>A0A1G9ZAE8_9BACI</name>
<dbReference type="PROSITE" id="PS51186">
    <property type="entry name" value="GNAT"/>
    <property type="match status" value="1"/>
</dbReference>
<proteinExistence type="predicted"/>
<dbReference type="OrthoDB" id="2900974at2"/>
<accession>A0A1G9ZAE8</accession>
<evidence type="ECO:0000313" key="4">
    <source>
        <dbReference type="EMBL" id="SDN18442.1"/>
    </source>
</evidence>
<dbReference type="PANTHER" id="PTHR43877">
    <property type="entry name" value="AMINOALKYLPHOSPHONATE N-ACETYLTRANSFERASE-RELATED-RELATED"/>
    <property type="match status" value="1"/>
</dbReference>